<keyword evidence="2" id="KW-1185">Reference proteome</keyword>
<evidence type="ECO:0008006" key="3">
    <source>
        <dbReference type="Google" id="ProtNLM"/>
    </source>
</evidence>
<gene>
    <name evidence="1" type="ORF">HGRIS_012590</name>
</gene>
<dbReference type="EMBL" id="JASNQZ010000015">
    <property type="protein sequence ID" value="KAL0946357.1"/>
    <property type="molecule type" value="Genomic_DNA"/>
</dbReference>
<comment type="caution">
    <text evidence="1">The sequence shown here is derived from an EMBL/GenBank/DDBJ whole genome shotgun (WGS) entry which is preliminary data.</text>
</comment>
<reference evidence="2" key="1">
    <citation type="submission" date="2024-06" db="EMBL/GenBank/DDBJ databases">
        <title>Multi-omics analyses provide insights into the biosynthesis of the anticancer antibiotic pleurotin in Hohenbuehelia grisea.</title>
        <authorList>
            <person name="Weaver J.A."/>
            <person name="Alberti F."/>
        </authorList>
    </citation>
    <scope>NUCLEOTIDE SEQUENCE [LARGE SCALE GENOMIC DNA]</scope>
    <source>
        <strain evidence="2">T-177</strain>
    </source>
</reference>
<organism evidence="1 2">
    <name type="scientific">Hohenbuehelia grisea</name>
    <dbReference type="NCBI Taxonomy" id="104357"/>
    <lineage>
        <taxon>Eukaryota</taxon>
        <taxon>Fungi</taxon>
        <taxon>Dikarya</taxon>
        <taxon>Basidiomycota</taxon>
        <taxon>Agaricomycotina</taxon>
        <taxon>Agaricomycetes</taxon>
        <taxon>Agaricomycetidae</taxon>
        <taxon>Agaricales</taxon>
        <taxon>Pleurotineae</taxon>
        <taxon>Pleurotaceae</taxon>
        <taxon>Hohenbuehelia</taxon>
    </lineage>
</organism>
<name>A0ABR3ISS8_9AGAR</name>
<accession>A0ABR3ISS8</accession>
<protein>
    <recommendedName>
        <fullName evidence="3">BTB domain-containing protein</fullName>
    </recommendedName>
</protein>
<evidence type="ECO:0000313" key="2">
    <source>
        <dbReference type="Proteomes" id="UP001556367"/>
    </source>
</evidence>
<dbReference type="Proteomes" id="UP001556367">
    <property type="component" value="Unassembled WGS sequence"/>
</dbReference>
<sequence>MGSLATVSNVPPRRHPVFWFEDGSLLLQVQDHLYRLHGELLYRQSNLLKESQSLAVERSDHYGPDPPHHIYVVDPTKNMRPEDVSILLEHLYHDEPLSSSSSLPRLAAIIRTTSINQLDMPRLHRFAISLLERLYPNEPVPFAPTEHLLEAFLLATEFRVEPVRKRLLYGLVATEHFESHASGVPQPGLVLDANISSELSSAQAKIVAHRLTSDHVQQCSDVMERLINHFTPILFTPAATPHMACTDVFADTWMSLVIQPALEDSGVCKPLETLERMKNMDWAEHGLCSACVREKREEWSEEQAQVWKLLDDWMSTTSS</sequence>
<evidence type="ECO:0000313" key="1">
    <source>
        <dbReference type="EMBL" id="KAL0946357.1"/>
    </source>
</evidence>
<proteinExistence type="predicted"/>